<reference evidence="13 14" key="1">
    <citation type="submission" date="2018-10" db="EMBL/GenBank/DDBJ databases">
        <title>A high-quality apple genome assembly.</title>
        <authorList>
            <person name="Hu J."/>
        </authorList>
    </citation>
    <scope>NUCLEOTIDE SEQUENCE [LARGE SCALE GENOMIC DNA]</scope>
    <source>
        <strain evidence="14">cv. HFTH1</strain>
        <tissue evidence="13">Young leaf</tissue>
    </source>
</reference>
<evidence type="ECO:0000256" key="5">
    <source>
        <dbReference type="ARBA" id="ARBA00022989"/>
    </source>
</evidence>
<name>A0A498JR32_MALDO</name>
<comment type="similarity">
    <text evidence="2">Belongs to the PC-esterase family. TBL subfamily.</text>
</comment>
<evidence type="ECO:0000256" key="9">
    <source>
        <dbReference type="SAM" id="Phobius"/>
    </source>
</evidence>
<sequence length="1455" mass="165056">MSTEENIVQVSEASVFSRVPTAKSKVFVHSFRGKLSSYVVMIPCFHLFVYFLLEALDLRRVMDLKGGRGKERVFGERNGESISGSSSRTDSKKVMVDNYGNNVREGVKGLRFEQRGAAIETEFVEKHTRISQFPTDNWISGDEIEMNVSRCTSVVSSVEDISAHLKNFAGSVRSRESMDQFRGVERDRFYGFYASPTVGARRGRMPTSAYPDEGPSTYKVDSFDGTSEVENLEQDRAELLKKLDELKEKLSRYYDVADKPREPVPTERSRTLPDPYGNLLTYTLSMQPYAVDEQMTRPPYFNYSHGPVTFTEHRNMVMRQKNFDPPQRHPWNAIPENEDPSQQQMKRRPPHHPLQYPRPPPNEKFMGQRMEFNANPHEKASHSPACSCSGCYNPNWVVPPQVPLDDFGNQRVPKAPINLNSNHHVNPVIFLPHDYNPRHASPPPLHTRWQSDFDSEPRTAMAINRRAQIFHPVAGGAPFITCFRCFEILKLPRKLENMNKNQSKLQCGSCSTVISLEIQNKKLFTSKDSKRQSSEFGQSSNEALKGSVLSPRGSPNEGDTKSPCDDLDHSDHTLPFIDTEDNLLTEDQKLDVDESEKRRGPTSIPSKEEEEEEISDCVIAPLDMDESVKRQGLTSTSSIPSKEEEEISDCVIANTDVSGSAELPTKESFSPKRPGSPLLEQSDSSTRTVSRAEKGNDSDCKNQDKALFRKIASRQNSVKDGSVETNVDVSYNEYLNTNISQDSAKGRKEQDRPKIGKGAHSLLVGLIKKSSRDISKSNKAVEKTRPTVFINGQPIPDHVVRKAEKLAGPIRPGDYWYDFRAGFWGVMGQACLGIIPPFIEEFNYPIPTNCAAGNTGVYVNGRELHPRDLDLLARRGLPTTREKFYIVEMSGRVVDEDSGEDLKSLGKLAPTIEKAKLGFGMKVPRMAYSSSVLSTCLFIHLDFALLILVVPARFLLHHTLQVIIFLGFNPFCSTSTAFKDLERERKRESKKQAVKAMKLNWMHWFYHKHKHLVVKFGVAILLMGLAFRLFLSTSNEFSPKTEAPFPEETEDLEQPISVEFPQNEDQDEMPFPGKETHFPENTVDSEQPISRLVPGDGDQDQIPPPNGKCDLFSGDWIPSTSGAAYNESCPTIENPQNCIRNGRPDTGFLYWKWKPRYCEMPKFDPGRFLEMMRNKAWALIGDSISRNHVQSLLCMLSTVERAVQVYHDKDYRSRRWHFPSYNFSVSVIWSPFLVQAAIFEDSDGVASSEVELHLDKLDKKWVDQYHGWDYMIISTGKWFLKSAIYYEGNEVLGCHYCPKRNLTELGFDFSYRKALRFVMNFIVKSDYKGTIFFRTSTPDHFEGGEWNTGGNCKKTAPAKEGEVEVKEVNKILRGIELEEFPKAAAEASKHGVNLKLLDLFQLSLLRPDGHPGPYRQYHPFEQGRNAKVQTDCLHWCLPGPIESWNDILMEMIVNG</sequence>
<feature type="compositionally biased region" description="Polar residues" evidence="8">
    <location>
        <begin position="679"/>
        <end position="689"/>
    </location>
</feature>
<accession>A0A498JR32</accession>
<dbReference type="EMBL" id="RDQH01000332">
    <property type="protein sequence ID" value="RXH95711.1"/>
    <property type="molecule type" value="Genomic_DNA"/>
</dbReference>
<keyword evidence="4" id="KW-0735">Signal-anchor</keyword>
<feature type="region of interest" description="Disordered" evidence="8">
    <location>
        <begin position="322"/>
        <end position="364"/>
    </location>
</feature>
<evidence type="ECO:0000313" key="13">
    <source>
        <dbReference type="EMBL" id="RXH95711.1"/>
    </source>
</evidence>
<evidence type="ECO:0008006" key="15">
    <source>
        <dbReference type="Google" id="ProtNLM"/>
    </source>
</evidence>
<evidence type="ECO:0000256" key="3">
    <source>
        <dbReference type="ARBA" id="ARBA00022692"/>
    </source>
</evidence>
<dbReference type="Pfam" id="PF14416">
    <property type="entry name" value="PMR5N"/>
    <property type="match status" value="1"/>
</dbReference>
<keyword evidence="14" id="KW-1185">Reference proteome</keyword>
<feature type="transmembrane region" description="Helical" evidence="9">
    <location>
        <begin position="1012"/>
        <end position="1031"/>
    </location>
</feature>
<dbReference type="STRING" id="3750.A0A498JR32"/>
<dbReference type="InterPro" id="IPR026057">
    <property type="entry name" value="TBL_C"/>
</dbReference>
<feature type="compositionally biased region" description="Basic and acidic residues" evidence="8">
    <location>
        <begin position="586"/>
        <end position="599"/>
    </location>
</feature>
<dbReference type="GO" id="GO:0016020">
    <property type="term" value="C:membrane"/>
    <property type="evidence" value="ECO:0007669"/>
    <property type="project" value="UniProtKB-SubCell"/>
</dbReference>
<keyword evidence="5 9" id="KW-1133">Transmembrane helix</keyword>
<feature type="domain" description="Trichome birefringence-like N-terminal" evidence="12">
    <location>
        <begin position="1108"/>
        <end position="1159"/>
    </location>
</feature>
<evidence type="ECO:0000313" key="14">
    <source>
        <dbReference type="Proteomes" id="UP000290289"/>
    </source>
</evidence>
<feature type="domain" description="Probable zinc-ribbon" evidence="10">
    <location>
        <begin position="474"/>
        <end position="518"/>
    </location>
</feature>
<feature type="compositionally biased region" description="Basic and acidic residues" evidence="8">
    <location>
        <begin position="558"/>
        <end position="572"/>
    </location>
</feature>
<keyword evidence="7" id="KW-0175">Coiled coil</keyword>
<comment type="subcellular location">
    <subcellularLocation>
        <location evidence="1">Membrane</location>
        <topology evidence="1">Single-pass membrane protein</topology>
    </subcellularLocation>
</comment>
<dbReference type="GO" id="GO:0016740">
    <property type="term" value="F:transferase activity"/>
    <property type="evidence" value="ECO:0007669"/>
    <property type="project" value="InterPro"/>
</dbReference>
<comment type="caution">
    <text evidence="13">The sequence shown here is derived from an EMBL/GenBank/DDBJ whole genome shotgun (WGS) entry which is preliminary data.</text>
</comment>
<gene>
    <name evidence="13" type="ORF">DVH24_008211</name>
</gene>
<keyword evidence="3 9" id="KW-0812">Transmembrane</keyword>
<proteinExistence type="inferred from homology"/>
<dbReference type="InterPro" id="IPR021480">
    <property type="entry name" value="Zinc_ribbon_12"/>
</dbReference>
<evidence type="ECO:0000256" key="1">
    <source>
        <dbReference type="ARBA" id="ARBA00004167"/>
    </source>
</evidence>
<feature type="coiled-coil region" evidence="7">
    <location>
        <begin position="229"/>
        <end position="256"/>
    </location>
</feature>
<evidence type="ECO:0000256" key="2">
    <source>
        <dbReference type="ARBA" id="ARBA00007727"/>
    </source>
</evidence>
<evidence type="ECO:0000256" key="6">
    <source>
        <dbReference type="ARBA" id="ARBA00023136"/>
    </source>
</evidence>
<dbReference type="PANTHER" id="PTHR31105">
    <property type="entry name" value="EXTRA-LARGE G-PROTEIN-LIKE"/>
    <property type="match status" value="1"/>
</dbReference>
<evidence type="ECO:0000256" key="7">
    <source>
        <dbReference type="SAM" id="Coils"/>
    </source>
</evidence>
<feature type="compositionally biased region" description="Basic and acidic residues" evidence="8">
    <location>
        <begin position="690"/>
        <end position="701"/>
    </location>
</feature>
<dbReference type="GO" id="GO:1900150">
    <property type="term" value="P:regulation of defense response to fungus"/>
    <property type="evidence" value="ECO:0007669"/>
    <property type="project" value="InterPro"/>
</dbReference>
<feature type="domain" description="Trichome birefringence-like C-terminal" evidence="11">
    <location>
        <begin position="1160"/>
        <end position="1451"/>
    </location>
</feature>
<evidence type="ECO:0000256" key="8">
    <source>
        <dbReference type="SAM" id="MobiDB-lite"/>
    </source>
</evidence>
<dbReference type="InterPro" id="IPR025846">
    <property type="entry name" value="TBL_N"/>
</dbReference>
<keyword evidence="6 9" id="KW-0472">Membrane</keyword>
<evidence type="ECO:0000259" key="11">
    <source>
        <dbReference type="Pfam" id="PF13839"/>
    </source>
</evidence>
<dbReference type="Pfam" id="PF11331">
    <property type="entry name" value="Zn_ribbon_12"/>
    <property type="match status" value="1"/>
</dbReference>
<dbReference type="InterPro" id="IPR040244">
    <property type="entry name" value="EDR4-like"/>
</dbReference>
<evidence type="ECO:0000259" key="12">
    <source>
        <dbReference type="Pfam" id="PF14416"/>
    </source>
</evidence>
<evidence type="ECO:0000259" key="10">
    <source>
        <dbReference type="Pfam" id="PF11331"/>
    </source>
</evidence>
<protein>
    <recommendedName>
        <fullName evidence="15">Trichome birefringence-like N-terminal domain-containing protein</fullName>
    </recommendedName>
</protein>
<organism evidence="13 14">
    <name type="scientific">Malus domestica</name>
    <name type="common">Apple</name>
    <name type="synonym">Pyrus malus</name>
    <dbReference type="NCBI Taxonomy" id="3750"/>
    <lineage>
        <taxon>Eukaryota</taxon>
        <taxon>Viridiplantae</taxon>
        <taxon>Streptophyta</taxon>
        <taxon>Embryophyta</taxon>
        <taxon>Tracheophyta</taxon>
        <taxon>Spermatophyta</taxon>
        <taxon>Magnoliopsida</taxon>
        <taxon>eudicotyledons</taxon>
        <taxon>Gunneridae</taxon>
        <taxon>Pentapetalae</taxon>
        <taxon>rosids</taxon>
        <taxon>fabids</taxon>
        <taxon>Rosales</taxon>
        <taxon>Rosaceae</taxon>
        <taxon>Amygdaloideae</taxon>
        <taxon>Maleae</taxon>
        <taxon>Malus</taxon>
    </lineage>
</organism>
<feature type="transmembrane region" description="Helical" evidence="9">
    <location>
        <begin position="35"/>
        <end position="53"/>
    </location>
</feature>
<evidence type="ECO:0000256" key="4">
    <source>
        <dbReference type="ARBA" id="ARBA00022968"/>
    </source>
</evidence>
<dbReference type="Proteomes" id="UP000290289">
    <property type="component" value="Chromosome 6"/>
</dbReference>
<dbReference type="Pfam" id="PF13839">
    <property type="entry name" value="PC-Esterase"/>
    <property type="match status" value="1"/>
</dbReference>
<feature type="transmembrane region" description="Helical" evidence="9">
    <location>
        <begin position="926"/>
        <end position="950"/>
    </location>
</feature>
<dbReference type="PANTHER" id="PTHR31105:SF42">
    <property type="entry name" value="OS02G0258300 PROTEIN"/>
    <property type="match status" value="1"/>
</dbReference>
<feature type="region of interest" description="Disordered" evidence="8">
    <location>
        <begin position="527"/>
        <end position="701"/>
    </location>
</feature>